<sequence>MAQPDFQSRFPTDNFFHFGLNDQAIESATQKIDQLLTEAGKWVADDKKPQARASARSRIHVILEVDKNNPYLIKNVEVVQSNWLSWQITKLGKFIQGIRENKTYHFGKGGAIRNLSQYMKALSEEYAKNSSLDDHQILQSEDSFNPTVRKISNFLELITPNKKKGGNQKKLKTLYLQHDIAVAHAMVRKGIQSLDSKPQQGILDILEGRRELLFRGYDLHEYSKDLFESFNQSTMKALRKAHFQQKVLKLALEGKIDLDEIIFHCYHSDPLKEQLQNIQKIKKMDSYLQILENPKTKRENFIEAGILFIESFHALDEETRNLSEMQQRFDVIDFITKANAYLDVFSKEIKELGTDDANAFAKSYQAYVAIQEQLETIQKSIKDNELGGIRNKLSEVSSAIDKSLHSKRGEFLKNLNKIYKEASDSLDKQIGKLTAEQKDLQEAKKSKKRAEEELQGFINTIITGEPVDVLQLLTPPTRGLEKEDMALVYALQELVKFSRLTQISPDEIEKKKLNELLEDAGLDPLPPSVSALQHLNSPTLQERVLQLYKNVSEAQDQAEQALINARASLLKVQPLSKHEEIQQLKQKRDAIIEIEIAALLEELKVEEDGRSVTSDHLQNIVFGKEINSKEIIEQLEHRFSKQPEILENIQNLKEKALSSTFLNPTEEEKYQYALADIVNNMLKRRDAFNKEIKAFEALEFPDFYESKAAALEEVLQQYCKKYGFPHVEVKESEIDKKIRQLIDKQKKEEFMLLANEKTRILEMVAAYKERRDLENQLKRAEQKAGEAEAKVIGWNQLFQGLHHFTKVFARYAKADETSKQVAELTEKMKSGKEEISALRQRQEVIHGKIERLKTYYKAQASISSAQAMAGLLERIGEFQTAQI</sequence>
<feature type="coiled-coil region" evidence="1">
    <location>
        <begin position="423"/>
        <end position="460"/>
    </location>
</feature>
<gene>
    <name evidence="2" type="ORF">WCH_CQ16340</name>
</gene>
<keyword evidence="1" id="KW-0175">Coiled coil</keyword>
<proteinExistence type="predicted"/>
<evidence type="ECO:0000313" key="2">
    <source>
        <dbReference type="EMBL" id="CCB91109.1"/>
    </source>
</evidence>
<name>F8LC95_9BACT</name>
<evidence type="ECO:0000256" key="1">
    <source>
        <dbReference type="SAM" id="Coils"/>
    </source>
</evidence>
<accession>F8LC95</accession>
<organism evidence="2">
    <name type="scientific">Waddlia chondrophila 2032/99</name>
    <dbReference type="NCBI Taxonomy" id="765953"/>
    <lineage>
        <taxon>Bacteria</taxon>
        <taxon>Pseudomonadati</taxon>
        <taxon>Chlamydiota</taxon>
        <taxon>Chlamydiia</taxon>
        <taxon>Parachlamydiales</taxon>
        <taxon>Waddliaceae</taxon>
        <taxon>Waddlia</taxon>
    </lineage>
</organism>
<reference evidence="2" key="1">
    <citation type="submission" date="2011-05" db="EMBL/GenBank/DDBJ databases">
        <title>Unity in variety -- the pan-genome of the Chlamydiae.</title>
        <authorList>
            <person name="Collingro A."/>
            <person name="Tischler P."/>
            <person name="Weinmaier T."/>
            <person name="Penz T."/>
            <person name="Heinz E."/>
            <person name="Brunham R.C."/>
            <person name="Read T.D."/>
            <person name="Bavoil P.M."/>
            <person name="Sachse K."/>
            <person name="Kahane S."/>
            <person name="Friedman M.G."/>
            <person name="Rattei T."/>
            <person name="Myers G.S.A."/>
            <person name="Horn M."/>
        </authorList>
    </citation>
    <scope>NUCLEOTIDE SEQUENCE</scope>
    <source>
        <strain evidence="2">2032/99</strain>
    </source>
</reference>
<dbReference type="EMBL" id="FR872649">
    <property type="protein sequence ID" value="CCB91109.1"/>
    <property type="molecule type" value="Genomic_DNA"/>
</dbReference>
<protein>
    <submittedName>
        <fullName evidence="2">Uncharacterized protein</fullName>
    </submittedName>
</protein>
<dbReference type="AlphaFoldDB" id="F8LC95"/>
<feature type="coiled-coil region" evidence="1">
    <location>
        <begin position="763"/>
        <end position="841"/>
    </location>
</feature>